<comment type="caution">
    <text evidence="2">The sequence shown here is derived from an EMBL/GenBank/DDBJ whole genome shotgun (WGS) entry which is preliminary data.</text>
</comment>
<reference evidence="2" key="1">
    <citation type="submission" date="2023-05" db="EMBL/GenBank/DDBJ databases">
        <title>Nepenthes gracilis genome sequencing.</title>
        <authorList>
            <person name="Fukushima K."/>
        </authorList>
    </citation>
    <scope>NUCLEOTIDE SEQUENCE</scope>
    <source>
        <strain evidence="2">SING2019-196</strain>
    </source>
</reference>
<sequence>MNPSVIMGPDSSAQMASYVSDSDFPCLPTTKKVSFKVNSGVRESKVFAGIPRFPVTPVFQSDYVKGMLGAQHFVSDEISSLVSSGDSPFPLLDLEQNVLSNSARISASSHLCCEGKNTANTGCHRASSNSDPVDVVHAGILDSRVSEPDTGTVEHVCGHRQEILFAGSSQHHEHADWASVSLGLEVKSASMVSPVGMNHQSHNRNMNNVPSPGAQLGLSVERGDELKGLSWSSVVTKNTFGDQGTSVQPSPLEHPTVDLESCKVNDSLIPLGSPRLPDLLSDALPESTLDAPNLKEEADCLFFVHEVVSHSPHCEATMILKVPYNCSSTGNDMLSHPSPVVEMVEHADQSASSFLPHLSFADVVYRYAALGNSPKALEAVCTTNSDHLSPSALAKQNYLGHVKHLAPVDAHRQLRSQIVEGTHFTDDDVGGLGDDPPLGHPDTGIGP</sequence>
<name>A0AAD3S2Y5_NEPGR</name>
<evidence type="ECO:0000313" key="3">
    <source>
        <dbReference type="Proteomes" id="UP001279734"/>
    </source>
</evidence>
<evidence type="ECO:0000256" key="1">
    <source>
        <dbReference type="SAM" id="MobiDB-lite"/>
    </source>
</evidence>
<dbReference type="Proteomes" id="UP001279734">
    <property type="component" value="Unassembled WGS sequence"/>
</dbReference>
<evidence type="ECO:0000313" key="2">
    <source>
        <dbReference type="EMBL" id="GMH03386.1"/>
    </source>
</evidence>
<dbReference type="EMBL" id="BSYO01000004">
    <property type="protein sequence ID" value="GMH03386.1"/>
    <property type="molecule type" value="Genomic_DNA"/>
</dbReference>
<protein>
    <submittedName>
        <fullName evidence="2">Uncharacterized protein</fullName>
    </submittedName>
</protein>
<organism evidence="2 3">
    <name type="scientific">Nepenthes gracilis</name>
    <name type="common">Slender pitcher plant</name>
    <dbReference type="NCBI Taxonomy" id="150966"/>
    <lineage>
        <taxon>Eukaryota</taxon>
        <taxon>Viridiplantae</taxon>
        <taxon>Streptophyta</taxon>
        <taxon>Embryophyta</taxon>
        <taxon>Tracheophyta</taxon>
        <taxon>Spermatophyta</taxon>
        <taxon>Magnoliopsida</taxon>
        <taxon>eudicotyledons</taxon>
        <taxon>Gunneridae</taxon>
        <taxon>Pentapetalae</taxon>
        <taxon>Caryophyllales</taxon>
        <taxon>Nepenthaceae</taxon>
        <taxon>Nepenthes</taxon>
    </lineage>
</organism>
<accession>A0AAD3S2Y5</accession>
<feature type="compositionally biased region" description="Low complexity" evidence="1">
    <location>
        <begin position="434"/>
        <end position="447"/>
    </location>
</feature>
<dbReference type="AlphaFoldDB" id="A0AAD3S2Y5"/>
<proteinExistence type="predicted"/>
<feature type="region of interest" description="Disordered" evidence="1">
    <location>
        <begin position="424"/>
        <end position="447"/>
    </location>
</feature>
<gene>
    <name evidence="2" type="ORF">Nepgr_005225</name>
</gene>
<keyword evidence="3" id="KW-1185">Reference proteome</keyword>